<dbReference type="EMBL" id="FNEK01000005">
    <property type="protein sequence ID" value="SDI62183.1"/>
    <property type="molecule type" value="Genomic_DNA"/>
</dbReference>
<feature type="binding site" evidence="11">
    <location>
        <position position="112"/>
    </location>
    <ligand>
        <name>K(+)</name>
        <dbReference type="ChEBI" id="CHEBI:29103"/>
    </ligand>
</feature>
<keyword evidence="4 10" id="KW-0633">Potassium transport</keyword>
<dbReference type="GO" id="GO:0005886">
    <property type="term" value="C:plasma membrane"/>
    <property type="evidence" value="ECO:0007669"/>
    <property type="project" value="UniProtKB-SubCell"/>
</dbReference>
<feature type="transmembrane region" description="Helical" evidence="12">
    <location>
        <begin position="70"/>
        <end position="93"/>
    </location>
</feature>
<keyword evidence="3 10" id="KW-1003">Cell membrane</keyword>
<dbReference type="Pfam" id="PF02386">
    <property type="entry name" value="TrkH"/>
    <property type="match status" value="1"/>
</dbReference>
<name>A0A1G8M2U5_9RHOB</name>
<evidence type="ECO:0000313" key="14">
    <source>
        <dbReference type="Proteomes" id="UP000199382"/>
    </source>
</evidence>
<feature type="transmembrane region" description="Helical" evidence="12">
    <location>
        <begin position="133"/>
        <end position="152"/>
    </location>
</feature>
<protein>
    <recommendedName>
        <fullName evidence="10">Trk system potassium uptake protein</fullName>
    </recommendedName>
</protein>
<evidence type="ECO:0000256" key="12">
    <source>
        <dbReference type="SAM" id="Phobius"/>
    </source>
</evidence>
<feature type="transmembrane region" description="Helical" evidence="12">
    <location>
        <begin position="270"/>
        <end position="290"/>
    </location>
</feature>
<dbReference type="Proteomes" id="UP000199382">
    <property type="component" value="Unassembled WGS sequence"/>
</dbReference>
<dbReference type="STRING" id="571298.SAMN04488026_10056"/>
<keyword evidence="6 10" id="KW-0630">Potassium</keyword>
<feature type="transmembrane region" description="Helical" evidence="12">
    <location>
        <begin position="12"/>
        <end position="31"/>
    </location>
</feature>
<dbReference type="AlphaFoldDB" id="A0A1G8M2U5"/>
<gene>
    <name evidence="13" type="ORF">SAMN04488026_10056</name>
</gene>
<feature type="transmembrane region" description="Helical" evidence="12">
    <location>
        <begin position="237"/>
        <end position="258"/>
    </location>
</feature>
<organism evidence="13 14">
    <name type="scientific">Aliiruegeria lutimaris</name>
    <dbReference type="NCBI Taxonomy" id="571298"/>
    <lineage>
        <taxon>Bacteria</taxon>
        <taxon>Pseudomonadati</taxon>
        <taxon>Pseudomonadota</taxon>
        <taxon>Alphaproteobacteria</taxon>
        <taxon>Rhodobacterales</taxon>
        <taxon>Roseobacteraceae</taxon>
        <taxon>Aliiruegeria</taxon>
    </lineage>
</organism>
<keyword evidence="7 12" id="KW-1133">Transmembrane helix</keyword>
<evidence type="ECO:0000256" key="11">
    <source>
        <dbReference type="PIRSR" id="PIRSR006247-1"/>
    </source>
</evidence>
<proteinExistence type="inferred from homology"/>
<evidence type="ECO:0000256" key="6">
    <source>
        <dbReference type="ARBA" id="ARBA00022958"/>
    </source>
</evidence>
<evidence type="ECO:0000256" key="4">
    <source>
        <dbReference type="ARBA" id="ARBA00022538"/>
    </source>
</evidence>
<evidence type="ECO:0000256" key="7">
    <source>
        <dbReference type="ARBA" id="ARBA00022989"/>
    </source>
</evidence>
<reference evidence="13 14" key="1">
    <citation type="submission" date="2016-10" db="EMBL/GenBank/DDBJ databases">
        <authorList>
            <person name="de Groot N.N."/>
        </authorList>
    </citation>
    <scope>NUCLEOTIDE SEQUENCE [LARGE SCALE GENOMIC DNA]</scope>
    <source>
        <strain evidence="13 14">DSM 25294</strain>
    </source>
</reference>
<keyword evidence="10" id="KW-0997">Cell inner membrane</keyword>
<evidence type="ECO:0000256" key="3">
    <source>
        <dbReference type="ARBA" id="ARBA00022475"/>
    </source>
</evidence>
<keyword evidence="11" id="KW-0479">Metal-binding</keyword>
<feature type="transmembrane region" description="Helical" evidence="12">
    <location>
        <begin position="454"/>
        <end position="474"/>
    </location>
</feature>
<dbReference type="GO" id="GO:0015379">
    <property type="term" value="F:potassium:chloride symporter activity"/>
    <property type="evidence" value="ECO:0007669"/>
    <property type="project" value="InterPro"/>
</dbReference>
<feature type="binding site" evidence="11">
    <location>
        <position position="430"/>
    </location>
    <ligand>
        <name>K(+)</name>
        <dbReference type="ChEBI" id="CHEBI:29103"/>
    </ligand>
</feature>
<comment type="function">
    <text evidence="10">Low-affinity potassium transport system. Interacts with Trk system potassium uptake protein TrkA.</text>
</comment>
<accession>A0A1G8M2U5</accession>
<comment type="subcellular location">
    <subcellularLocation>
        <location evidence="10">Cell inner membrane</location>
        <topology evidence="10">Multi-pass membrane protein</topology>
    </subcellularLocation>
    <subcellularLocation>
        <location evidence="1">Cell membrane</location>
        <topology evidence="1">Multi-pass membrane protein</topology>
    </subcellularLocation>
</comment>
<feature type="transmembrane region" description="Helical" evidence="12">
    <location>
        <begin position="388"/>
        <end position="412"/>
    </location>
</feature>
<feature type="transmembrane region" description="Helical" evidence="12">
    <location>
        <begin position="37"/>
        <end position="58"/>
    </location>
</feature>
<dbReference type="InterPro" id="IPR004772">
    <property type="entry name" value="TrkH"/>
</dbReference>
<comment type="similarity">
    <text evidence="10">Belongs to the TrkH potassium transport family.</text>
</comment>
<keyword evidence="5 12" id="KW-0812">Transmembrane</keyword>
<evidence type="ECO:0000256" key="8">
    <source>
        <dbReference type="ARBA" id="ARBA00023065"/>
    </source>
</evidence>
<feature type="binding site" evidence="11">
    <location>
        <position position="314"/>
    </location>
    <ligand>
        <name>K(+)</name>
        <dbReference type="ChEBI" id="CHEBI:29103"/>
    </ligand>
</feature>
<dbReference type="InterPro" id="IPR003445">
    <property type="entry name" value="Cat_transpt"/>
</dbReference>
<evidence type="ECO:0000256" key="2">
    <source>
        <dbReference type="ARBA" id="ARBA00022448"/>
    </source>
</evidence>
<feature type="transmembrane region" description="Helical" evidence="12">
    <location>
        <begin position="179"/>
        <end position="201"/>
    </location>
</feature>
<keyword evidence="14" id="KW-1185">Reference proteome</keyword>
<evidence type="ECO:0000313" key="13">
    <source>
        <dbReference type="EMBL" id="SDI62183.1"/>
    </source>
</evidence>
<feature type="binding site" evidence="11">
    <location>
        <position position="111"/>
    </location>
    <ligand>
        <name>K(+)</name>
        <dbReference type="ChEBI" id="CHEBI:29103"/>
    </ligand>
</feature>
<evidence type="ECO:0000256" key="1">
    <source>
        <dbReference type="ARBA" id="ARBA00004651"/>
    </source>
</evidence>
<dbReference type="PANTHER" id="PTHR32024">
    <property type="entry name" value="TRK SYSTEM POTASSIUM UPTAKE PROTEIN TRKG-RELATED"/>
    <property type="match status" value="1"/>
</dbReference>
<feature type="transmembrane region" description="Helical" evidence="12">
    <location>
        <begin position="327"/>
        <end position="356"/>
    </location>
</feature>
<keyword evidence="2 10" id="KW-0813">Transport</keyword>
<dbReference type="OrthoDB" id="9810952at2"/>
<evidence type="ECO:0000256" key="9">
    <source>
        <dbReference type="ARBA" id="ARBA00023136"/>
    </source>
</evidence>
<dbReference type="GO" id="GO:0046872">
    <property type="term" value="F:metal ion binding"/>
    <property type="evidence" value="ECO:0007669"/>
    <property type="project" value="UniProtKB-KW"/>
</dbReference>
<dbReference type="PANTHER" id="PTHR32024:SF3">
    <property type="entry name" value="TRK SYSTEM POTASSIUM UPTAKE PROTEIN"/>
    <property type="match status" value="1"/>
</dbReference>
<dbReference type="PIRSF" id="PIRSF006247">
    <property type="entry name" value="TrkH"/>
    <property type="match status" value="1"/>
</dbReference>
<keyword evidence="8 10" id="KW-0406">Ion transport</keyword>
<feature type="binding site" evidence="11">
    <location>
        <position position="219"/>
    </location>
    <ligand>
        <name>K(+)</name>
        <dbReference type="ChEBI" id="CHEBI:29103"/>
    </ligand>
</feature>
<evidence type="ECO:0000256" key="5">
    <source>
        <dbReference type="ARBA" id="ARBA00022692"/>
    </source>
</evidence>
<evidence type="ECO:0000256" key="10">
    <source>
        <dbReference type="PIRNR" id="PIRNR006247"/>
    </source>
</evidence>
<sequence length="481" mass="52329">MQIRPVINITGYLAMVMGVLMLVCGVVDAFGGRQSGLVFFLDGVIVLFLSACVVLATTGASIRFMDRRQAFLLTSLVWSVLPAVGAIPFVLGIPHASLVDAYFEAMSGMTTTGSTVFHGLENLPHGVLLWRGILQWLGGLGIVIVAMIFLPAMRVGGMQFFLTEGFDTLGKIMPRAMDIALSLLRVYILLTLACLFTYMAFHMSPFDAIVHAMTTISTGGFSTSDASFAPYKGPLEYVSSLYMILASFPLVRLVQLLGGRPGHLFRDPQVRVYLQLLILCCGMLVLYRLVLHQGTFTDILRETVFNVVTLFSGTGYASEDITRWGGFALTVVFIAGLIGGCTGSTACSVKIFRWLVLWQSVKQMVKQMRSRSAVVPLRLSNKRLQKDVIDSVMAFFTLFILTLGLTSVGIALTGLSFQTSVTAAWTSVANIGPAFGEAVGASGSLEAFPATAKWIMIFGMLAGRLEILSLYVLFTRRFWTG</sequence>
<dbReference type="RefSeq" id="WP_093149844.1">
    <property type="nucleotide sequence ID" value="NZ_FNEK01000005.1"/>
</dbReference>
<keyword evidence="9 10" id="KW-0472">Membrane</keyword>